<keyword evidence="3" id="KW-0238">DNA-binding</keyword>
<dbReference type="FunFam" id="1.10.10.10:FF:000001">
    <property type="entry name" value="LysR family transcriptional regulator"/>
    <property type="match status" value="1"/>
</dbReference>
<feature type="domain" description="HTH lysR-type" evidence="5">
    <location>
        <begin position="3"/>
        <end position="60"/>
    </location>
</feature>
<dbReference type="PRINTS" id="PR00039">
    <property type="entry name" value="HTHLYSR"/>
</dbReference>
<dbReference type="InterPro" id="IPR036390">
    <property type="entry name" value="WH_DNA-bd_sf"/>
</dbReference>
<accession>A0A263D1C9</accession>
<organism evidence="6 7">
    <name type="scientific">Amycolatopsis antarctica</name>
    <dbReference type="NCBI Taxonomy" id="1854586"/>
    <lineage>
        <taxon>Bacteria</taxon>
        <taxon>Bacillati</taxon>
        <taxon>Actinomycetota</taxon>
        <taxon>Actinomycetes</taxon>
        <taxon>Pseudonocardiales</taxon>
        <taxon>Pseudonocardiaceae</taxon>
        <taxon>Amycolatopsis</taxon>
    </lineage>
</organism>
<keyword evidence="4" id="KW-0804">Transcription</keyword>
<dbReference type="AlphaFoldDB" id="A0A263D1C9"/>
<protein>
    <submittedName>
        <fullName evidence="6">LysR family transcriptional regulator</fullName>
    </submittedName>
</protein>
<dbReference type="GO" id="GO:0003677">
    <property type="term" value="F:DNA binding"/>
    <property type="evidence" value="ECO:0007669"/>
    <property type="project" value="UniProtKB-KW"/>
</dbReference>
<comment type="caution">
    <text evidence="6">The sequence shown here is derived from an EMBL/GenBank/DDBJ whole genome shotgun (WGS) entry which is preliminary data.</text>
</comment>
<dbReference type="PROSITE" id="PS50931">
    <property type="entry name" value="HTH_LYSR"/>
    <property type="match status" value="1"/>
</dbReference>
<dbReference type="RefSeq" id="WP_094863351.1">
    <property type="nucleotide sequence ID" value="NZ_NKYE01000008.1"/>
</dbReference>
<dbReference type="PANTHER" id="PTHR30346:SF0">
    <property type="entry name" value="HCA OPERON TRANSCRIPTIONAL ACTIVATOR HCAR"/>
    <property type="match status" value="1"/>
</dbReference>
<evidence type="ECO:0000256" key="4">
    <source>
        <dbReference type="ARBA" id="ARBA00023163"/>
    </source>
</evidence>
<dbReference type="GO" id="GO:0003700">
    <property type="term" value="F:DNA-binding transcription factor activity"/>
    <property type="evidence" value="ECO:0007669"/>
    <property type="project" value="InterPro"/>
</dbReference>
<proteinExistence type="inferred from homology"/>
<evidence type="ECO:0000313" key="7">
    <source>
        <dbReference type="Proteomes" id="UP000242444"/>
    </source>
</evidence>
<dbReference type="Gene3D" id="3.40.190.10">
    <property type="entry name" value="Periplasmic binding protein-like II"/>
    <property type="match status" value="2"/>
</dbReference>
<gene>
    <name evidence="6" type="ORF">CFN78_14615</name>
</gene>
<dbReference type="InterPro" id="IPR036388">
    <property type="entry name" value="WH-like_DNA-bd_sf"/>
</dbReference>
<dbReference type="OrthoDB" id="3636008at2"/>
<dbReference type="InParanoid" id="A0A263D1C9"/>
<dbReference type="FunCoup" id="A0A263D1C9">
    <property type="interactions" value="15"/>
</dbReference>
<keyword evidence="7" id="KW-1185">Reference proteome</keyword>
<dbReference type="SUPFAM" id="SSF46785">
    <property type="entry name" value="Winged helix' DNA-binding domain"/>
    <property type="match status" value="1"/>
</dbReference>
<evidence type="ECO:0000259" key="5">
    <source>
        <dbReference type="PROSITE" id="PS50931"/>
    </source>
</evidence>
<dbReference type="InterPro" id="IPR005119">
    <property type="entry name" value="LysR_subst-bd"/>
</dbReference>
<sequence length="289" mass="31366">MTVELRHLRSFLAIAEERNVTRAAARLHVGQPALSRTLAQLERHLGVRLVDRSTRHLELTPAGLAFRERAAAAVTSVDRALDPVLLGRLPLRLGHAWAALGRDTVALQRSWEREHPDIPLRLLRIDERAAGLTTGEVDVALLRGAHPEHPGVRRETLTSEPRMAVLAADHALAERDELELADLRTQAIAMNTVAGSTELGLWPAESRPVRTVPVTNTDDWLAAIAAGHAVGVTSSATADIHPHPGVVYRPIVDAPPLPVLLAWTDPPGHPAVAELRALAHRTVHSGHPR</sequence>
<keyword evidence="2" id="KW-0805">Transcription regulation</keyword>
<dbReference type="Pfam" id="PF00126">
    <property type="entry name" value="HTH_1"/>
    <property type="match status" value="1"/>
</dbReference>
<evidence type="ECO:0000256" key="3">
    <source>
        <dbReference type="ARBA" id="ARBA00023125"/>
    </source>
</evidence>
<dbReference type="EMBL" id="NKYE01000008">
    <property type="protein sequence ID" value="OZM72253.1"/>
    <property type="molecule type" value="Genomic_DNA"/>
</dbReference>
<evidence type="ECO:0000313" key="6">
    <source>
        <dbReference type="EMBL" id="OZM72253.1"/>
    </source>
</evidence>
<name>A0A263D1C9_9PSEU</name>
<dbReference type="Gene3D" id="1.10.10.10">
    <property type="entry name" value="Winged helix-like DNA-binding domain superfamily/Winged helix DNA-binding domain"/>
    <property type="match status" value="1"/>
</dbReference>
<dbReference type="SUPFAM" id="SSF53850">
    <property type="entry name" value="Periplasmic binding protein-like II"/>
    <property type="match status" value="1"/>
</dbReference>
<dbReference type="Proteomes" id="UP000242444">
    <property type="component" value="Unassembled WGS sequence"/>
</dbReference>
<dbReference type="PANTHER" id="PTHR30346">
    <property type="entry name" value="TRANSCRIPTIONAL DUAL REGULATOR HCAR-RELATED"/>
    <property type="match status" value="1"/>
</dbReference>
<dbReference type="GO" id="GO:0032993">
    <property type="term" value="C:protein-DNA complex"/>
    <property type="evidence" value="ECO:0007669"/>
    <property type="project" value="TreeGrafter"/>
</dbReference>
<comment type="similarity">
    <text evidence="1">Belongs to the LysR transcriptional regulatory family.</text>
</comment>
<dbReference type="Pfam" id="PF03466">
    <property type="entry name" value="LysR_substrate"/>
    <property type="match status" value="1"/>
</dbReference>
<evidence type="ECO:0000256" key="2">
    <source>
        <dbReference type="ARBA" id="ARBA00023015"/>
    </source>
</evidence>
<reference evidence="6 7" key="1">
    <citation type="submission" date="2017-07" db="EMBL/GenBank/DDBJ databases">
        <title>Amycolatopsis antarcticus sp. nov., isolated from the surface of an Antarcticus brown macroalga.</title>
        <authorList>
            <person name="Wang J."/>
            <person name="Leiva S."/>
            <person name="Huang J."/>
            <person name="Huang Y."/>
        </authorList>
    </citation>
    <scope>NUCLEOTIDE SEQUENCE [LARGE SCALE GENOMIC DNA]</scope>
    <source>
        <strain evidence="6 7">AU-G6</strain>
    </source>
</reference>
<dbReference type="InterPro" id="IPR000847">
    <property type="entry name" value="LysR_HTH_N"/>
</dbReference>
<evidence type="ECO:0000256" key="1">
    <source>
        <dbReference type="ARBA" id="ARBA00009437"/>
    </source>
</evidence>